<reference evidence="3" key="1">
    <citation type="journal article" date="2019" name="Int. J. Syst. Evol. Microbiol.">
        <title>The Global Catalogue of Microorganisms (GCM) 10K type strain sequencing project: providing services to taxonomists for standard genome sequencing and annotation.</title>
        <authorList>
            <consortium name="The Broad Institute Genomics Platform"/>
            <consortium name="The Broad Institute Genome Sequencing Center for Infectious Disease"/>
            <person name="Wu L."/>
            <person name="Ma J."/>
        </authorList>
    </citation>
    <scope>NUCLEOTIDE SEQUENCE [LARGE SCALE GENOMIC DNA]</scope>
    <source>
        <strain evidence="3">CGMCC 4.7275</strain>
    </source>
</reference>
<feature type="domain" description="DUF1707" evidence="1">
    <location>
        <begin position="9"/>
        <end position="59"/>
    </location>
</feature>
<dbReference type="PANTHER" id="PTHR40763">
    <property type="entry name" value="MEMBRANE PROTEIN-RELATED"/>
    <property type="match status" value="1"/>
</dbReference>
<evidence type="ECO:0000313" key="2">
    <source>
        <dbReference type="EMBL" id="GGJ79638.1"/>
    </source>
</evidence>
<dbReference type="Pfam" id="PF08044">
    <property type="entry name" value="DUF1707"/>
    <property type="match status" value="1"/>
</dbReference>
<dbReference type="PANTHER" id="PTHR40763:SF5">
    <property type="entry name" value="MEMBRANE PROTEIN"/>
    <property type="match status" value="1"/>
</dbReference>
<evidence type="ECO:0000313" key="3">
    <source>
        <dbReference type="Proteomes" id="UP000660265"/>
    </source>
</evidence>
<protein>
    <recommendedName>
        <fullName evidence="1">DUF1707 domain-containing protein</fullName>
    </recommendedName>
</protein>
<dbReference type="InterPro" id="IPR012551">
    <property type="entry name" value="DUF1707_SHOCT-like"/>
</dbReference>
<dbReference type="Pfam" id="PF21274">
    <property type="entry name" value="Rng_hyd_C"/>
    <property type="match status" value="1"/>
</dbReference>
<sequence>MPKNPLRLIRDDDRDTAVERLRDAYAEGHITHEELDGRLGRALTARTRGELLSSLDSLPEADAGTTSTISAAAGRIQRRGAWRVPRSLKVASAFGRVHVALARPGAQTDALRDVFSSLMVFDEVNGYLRGMITGLDIRYPGGGDHPLAGRRVPDADLKTPDGATRVYELLHAARPVLLDLRGSAELAAAAEGWAGRVDIVEARSEDDNWTVPAAGEIPAPAALLIRPDGHVAWAAGPGGALDTSALRTALTTWFGPVLQG</sequence>
<dbReference type="EMBL" id="BMMV01000002">
    <property type="protein sequence ID" value="GGJ79638.1"/>
    <property type="molecule type" value="Genomic_DNA"/>
</dbReference>
<keyword evidence="3" id="KW-1185">Reference proteome</keyword>
<organism evidence="2 3">
    <name type="scientific">Streptomyces camponoticapitis</name>
    <dbReference type="NCBI Taxonomy" id="1616125"/>
    <lineage>
        <taxon>Bacteria</taxon>
        <taxon>Bacillati</taxon>
        <taxon>Actinomycetota</taxon>
        <taxon>Actinomycetes</taxon>
        <taxon>Kitasatosporales</taxon>
        <taxon>Streptomycetaceae</taxon>
        <taxon>Streptomyces</taxon>
    </lineage>
</organism>
<accession>A0ABQ2E2H5</accession>
<comment type="caution">
    <text evidence="2">The sequence shown here is derived from an EMBL/GenBank/DDBJ whole genome shotgun (WGS) entry which is preliminary data.</text>
</comment>
<dbReference type="Gene3D" id="3.40.30.120">
    <property type="match status" value="1"/>
</dbReference>
<gene>
    <name evidence="2" type="ORF">GCM10011583_09040</name>
</gene>
<evidence type="ECO:0000259" key="1">
    <source>
        <dbReference type="Pfam" id="PF08044"/>
    </source>
</evidence>
<proteinExistence type="predicted"/>
<dbReference type="Proteomes" id="UP000660265">
    <property type="component" value="Unassembled WGS sequence"/>
</dbReference>
<name>A0ABQ2E2H5_9ACTN</name>